<dbReference type="RefSeq" id="WP_093960870.1">
    <property type="nucleotide sequence ID" value="NZ_NEWD01000024.1"/>
</dbReference>
<dbReference type="AlphaFoldDB" id="A0A229VWR7"/>
<feature type="transmembrane region" description="Helical" evidence="1">
    <location>
        <begin position="103"/>
        <end position="125"/>
    </location>
</feature>
<keyword evidence="1" id="KW-0472">Membrane</keyword>
<proteinExistence type="predicted"/>
<keyword evidence="3" id="KW-1185">Reference proteome</keyword>
<feature type="transmembrane region" description="Helical" evidence="1">
    <location>
        <begin position="12"/>
        <end position="31"/>
    </location>
</feature>
<gene>
    <name evidence="2" type="ORF">Tam10B_1738</name>
</gene>
<evidence type="ECO:0000313" key="3">
    <source>
        <dbReference type="Proteomes" id="UP000215433"/>
    </source>
</evidence>
<evidence type="ECO:0000313" key="2">
    <source>
        <dbReference type="EMBL" id="OXN00042.1"/>
    </source>
</evidence>
<protein>
    <submittedName>
        <fullName evidence="2">Uncharacterized protein</fullName>
    </submittedName>
</protein>
<sequence length="238" mass="26843">MKNIGGKTNNIICIIGFLLFIVYAVAIYLFSGLYTPGAVVSLVFAVIAFLLTFLMPRFAVERPDIEAVFFGIPMIGFAVYYFFAEIFVSVVCIWLQNVIPFKISLFIQLVLLVLFLIITIVSFAAQRASASASAERHQTAMTWAVQTVDIQSLIDENRMRGADPNLLRALEHLNETVKYSDAFGRNNPAIMEVEQRIGGKMGELRDASNRGDIVTMSRAIQELENLYMERRRKLMLIK</sequence>
<keyword evidence="1" id="KW-1133">Transmembrane helix</keyword>
<dbReference type="OrthoDB" id="3242660at2"/>
<name>A0A229VWR7_9BIFI</name>
<organism evidence="2 3">
    <name type="scientific">Bifidobacterium vansinderenii</name>
    <dbReference type="NCBI Taxonomy" id="1984871"/>
    <lineage>
        <taxon>Bacteria</taxon>
        <taxon>Bacillati</taxon>
        <taxon>Actinomycetota</taxon>
        <taxon>Actinomycetes</taxon>
        <taxon>Bifidobacteriales</taxon>
        <taxon>Bifidobacteriaceae</taxon>
        <taxon>Bifidobacterium</taxon>
    </lineage>
</organism>
<feature type="transmembrane region" description="Helical" evidence="1">
    <location>
        <begin position="67"/>
        <end position="97"/>
    </location>
</feature>
<reference evidence="2 3" key="1">
    <citation type="submission" date="2017-05" db="EMBL/GenBank/DDBJ databases">
        <title>Bifidobacterium vansinderenii sp. nov.</title>
        <authorList>
            <person name="Lugli G.A."/>
            <person name="Duranti S."/>
            <person name="Mangifesta M."/>
        </authorList>
    </citation>
    <scope>NUCLEOTIDE SEQUENCE [LARGE SCALE GENOMIC DNA]</scope>
    <source>
        <strain evidence="2 3">Tam10B</strain>
    </source>
</reference>
<accession>A0A229VWR7</accession>
<dbReference type="Proteomes" id="UP000215433">
    <property type="component" value="Unassembled WGS sequence"/>
</dbReference>
<feature type="transmembrane region" description="Helical" evidence="1">
    <location>
        <begin position="37"/>
        <end position="55"/>
    </location>
</feature>
<dbReference type="EMBL" id="NEWD01000024">
    <property type="protein sequence ID" value="OXN00042.1"/>
    <property type="molecule type" value="Genomic_DNA"/>
</dbReference>
<keyword evidence="1" id="KW-0812">Transmembrane</keyword>
<comment type="caution">
    <text evidence="2">The sequence shown here is derived from an EMBL/GenBank/DDBJ whole genome shotgun (WGS) entry which is preliminary data.</text>
</comment>
<evidence type="ECO:0000256" key="1">
    <source>
        <dbReference type="SAM" id="Phobius"/>
    </source>
</evidence>